<dbReference type="InterPro" id="IPR029032">
    <property type="entry name" value="AhpD-like"/>
</dbReference>
<sequence length="188" mass="19972">MVDRIPPAPKPTVAKRISLLMIDRAEARLGVSLAHVRAIANAGPGLLRRYNRIFGFLDPVNHLPADAHAAARLRGALAADCGSSVQAEVNLARRAGLTPATIDAILRADPDLPAPLPAIIRLSDAVVRDRIDDPDARAEVAHFYGQRGLIELSFAMNGAALLPGIKRAMGHATACDLQTMRNSAGDLQ</sequence>
<reference evidence="1 2" key="1">
    <citation type="submission" date="2015-07" db="EMBL/GenBank/DDBJ databases">
        <authorList>
            <person name="Noorani M."/>
        </authorList>
    </citation>
    <scope>NUCLEOTIDE SEQUENCE [LARGE SCALE GENOMIC DNA]</scope>
    <source>
        <strain evidence="1 2">CECT 7802</strain>
    </source>
</reference>
<proteinExistence type="predicted"/>
<dbReference type="RefSeq" id="WP_055082743.1">
    <property type="nucleotide sequence ID" value="NZ_CXSU01000005.1"/>
</dbReference>
<name>A0A0M6YHP6_9RHOB</name>
<dbReference type="Gene3D" id="1.20.1290.10">
    <property type="entry name" value="AhpD-like"/>
    <property type="match status" value="1"/>
</dbReference>
<dbReference type="SUPFAM" id="SSF69118">
    <property type="entry name" value="AhpD-like"/>
    <property type="match status" value="1"/>
</dbReference>
<dbReference type="STRING" id="420998.JDO7802_00792"/>
<dbReference type="AlphaFoldDB" id="A0A0M6YHP6"/>
<organism evidence="1 2">
    <name type="scientific">Jannaschia donghaensis</name>
    <dbReference type="NCBI Taxonomy" id="420998"/>
    <lineage>
        <taxon>Bacteria</taxon>
        <taxon>Pseudomonadati</taxon>
        <taxon>Pseudomonadota</taxon>
        <taxon>Alphaproteobacteria</taxon>
        <taxon>Rhodobacterales</taxon>
        <taxon>Roseobacteraceae</taxon>
        <taxon>Jannaschia</taxon>
    </lineage>
</organism>
<protein>
    <submittedName>
        <fullName evidence="1">Uncharacterized protein</fullName>
    </submittedName>
</protein>
<evidence type="ECO:0000313" key="1">
    <source>
        <dbReference type="EMBL" id="CTQ48787.1"/>
    </source>
</evidence>
<dbReference type="EMBL" id="CXSU01000005">
    <property type="protein sequence ID" value="CTQ48787.1"/>
    <property type="molecule type" value="Genomic_DNA"/>
</dbReference>
<dbReference type="OrthoDB" id="287782at2"/>
<dbReference type="Proteomes" id="UP000049222">
    <property type="component" value="Unassembled WGS sequence"/>
</dbReference>
<accession>A0A0M6YHP6</accession>
<gene>
    <name evidence="1" type="ORF">JDO7802_00792</name>
</gene>
<evidence type="ECO:0000313" key="2">
    <source>
        <dbReference type="Proteomes" id="UP000049222"/>
    </source>
</evidence>
<keyword evidence="2" id="KW-1185">Reference proteome</keyword>